<evidence type="ECO:0000256" key="6">
    <source>
        <dbReference type="SAM" id="Phobius"/>
    </source>
</evidence>
<evidence type="ECO:0000256" key="3">
    <source>
        <dbReference type="ARBA" id="ARBA00022692"/>
    </source>
</evidence>
<feature type="transmembrane region" description="Helical" evidence="6">
    <location>
        <begin position="130"/>
        <end position="152"/>
    </location>
</feature>
<dbReference type="Proteomes" id="UP000464468">
    <property type="component" value="Chromosome"/>
</dbReference>
<keyword evidence="3 6" id="KW-0812">Transmembrane</keyword>
<keyword evidence="2" id="KW-1003">Cell membrane</keyword>
<dbReference type="InterPro" id="IPR016174">
    <property type="entry name" value="Di-haem_cyt_TM"/>
</dbReference>
<keyword evidence="9" id="KW-1185">Reference proteome</keyword>
<dbReference type="AlphaFoldDB" id="A0A7Z2NUV1"/>
<dbReference type="PANTHER" id="PTHR30485:SF1">
    <property type="entry name" value="CYTOCHROME YDHU-RELATED"/>
    <property type="match status" value="1"/>
</dbReference>
<sequence>MGISTQDDGTQDSGTQARAAGRGIYRHRLATRLWHWVNAAAVALLLMSGAMIFNAHPRLYWGEYGANPDRAWLHIGATERTGYLSVAGWRFDTSGVLGRWTDASGVTRTRAFPHWATIPSGYNLALARRWHMALALLLSFALLGFMLASLLNGHAARDLRLRARELRPAHLRADIIAHLRLRFHDPADPAAFNTLQKISYAAVIFGLIPLMIVTGLAMSPGMDAGYPWLSGMFGGRQSARSVHFIAAAALLGFIAIHLLLVLLSGPLRQIAGMITGWVPGDSRAPMTGAAA</sequence>
<dbReference type="Gene3D" id="1.20.950.20">
    <property type="entry name" value="Transmembrane di-heme cytochromes, Chain C"/>
    <property type="match status" value="1"/>
</dbReference>
<keyword evidence="4 6" id="KW-1133">Transmembrane helix</keyword>
<name>A0A7Z2NUV1_9SPHN</name>
<dbReference type="InterPro" id="IPR051542">
    <property type="entry name" value="Hydrogenase_cytochrome"/>
</dbReference>
<dbReference type="RefSeq" id="WP_160592176.1">
    <property type="nucleotide sequence ID" value="NZ_CP047895.1"/>
</dbReference>
<dbReference type="GO" id="GO:0005886">
    <property type="term" value="C:plasma membrane"/>
    <property type="evidence" value="ECO:0007669"/>
    <property type="project" value="UniProtKB-SubCell"/>
</dbReference>
<dbReference type="SUPFAM" id="SSF81342">
    <property type="entry name" value="Transmembrane di-heme cytochromes"/>
    <property type="match status" value="1"/>
</dbReference>
<reference evidence="8 9" key="1">
    <citation type="submission" date="2020-01" db="EMBL/GenBank/DDBJ databases">
        <title>Sphingomonas sp. C33 whole genome sequece.</title>
        <authorList>
            <person name="Park C."/>
        </authorList>
    </citation>
    <scope>NUCLEOTIDE SEQUENCE [LARGE SCALE GENOMIC DNA]</scope>
    <source>
        <strain evidence="8 9">C33</strain>
    </source>
</reference>
<comment type="subcellular location">
    <subcellularLocation>
        <location evidence="1">Cell membrane</location>
        <topology evidence="1">Multi-pass membrane protein</topology>
    </subcellularLocation>
</comment>
<dbReference type="Pfam" id="PF01292">
    <property type="entry name" value="Ni_hydr_CYTB"/>
    <property type="match status" value="1"/>
</dbReference>
<accession>A0A7Z2NUV1</accession>
<evidence type="ECO:0000256" key="1">
    <source>
        <dbReference type="ARBA" id="ARBA00004651"/>
    </source>
</evidence>
<dbReference type="PANTHER" id="PTHR30485">
    <property type="entry name" value="NI/FE-HYDROGENASE 1 B-TYPE CYTOCHROME SUBUNIT"/>
    <property type="match status" value="1"/>
</dbReference>
<dbReference type="GO" id="GO:0009055">
    <property type="term" value="F:electron transfer activity"/>
    <property type="evidence" value="ECO:0007669"/>
    <property type="project" value="InterPro"/>
</dbReference>
<evidence type="ECO:0000313" key="8">
    <source>
        <dbReference type="EMBL" id="QHL90248.1"/>
    </source>
</evidence>
<protein>
    <submittedName>
        <fullName evidence="8">DUF4405 domain-containing protein</fullName>
    </submittedName>
</protein>
<evidence type="ECO:0000313" key="9">
    <source>
        <dbReference type="Proteomes" id="UP000464468"/>
    </source>
</evidence>
<keyword evidence="5 6" id="KW-0472">Membrane</keyword>
<dbReference type="InterPro" id="IPR011577">
    <property type="entry name" value="Cyt_b561_bac/Ni-Hgenase"/>
</dbReference>
<feature type="transmembrane region" description="Helical" evidence="6">
    <location>
        <begin position="33"/>
        <end position="53"/>
    </location>
</feature>
<dbReference type="GO" id="GO:0020037">
    <property type="term" value="F:heme binding"/>
    <property type="evidence" value="ECO:0007669"/>
    <property type="project" value="TreeGrafter"/>
</dbReference>
<dbReference type="KEGG" id="schy:GVO57_04610"/>
<evidence type="ECO:0000256" key="4">
    <source>
        <dbReference type="ARBA" id="ARBA00022989"/>
    </source>
</evidence>
<organism evidence="8 9">
    <name type="scientific">Sphingomonas changnyeongensis</name>
    <dbReference type="NCBI Taxonomy" id="2698679"/>
    <lineage>
        <taxon>Bacteria</taxon>
        <taxon>Pseudomonadati</taxon>
        <taxon>Pseudomonadota</taxon>
        <taxon>Alphaproteobacteria</taxon>
        <taxon>Sphingomonadales</taxon>
        <taxon>Sphingomonadaceae</taxon>
        <taxon>Sphingomonas</taxon>
    </lineage>
</organism>
<evidence type="ECO:0000256" key="2">
    <source>
        <dbReference type="ARBA" id="ARBA00022475"/>
    </source>
</evidence>
<proteinExistence type="predicted"/>
<dbReference type="GO" id="GO:0022904">
    <property type="term" value="P:respiratory electron transport chain"/>
    <property type="evidence" value="ECO:0007669"/>
    <property type="project" value="InterPro"/>
</dbReference>
<gene>
    <name evidence="8" type="ORF">GVO57_04610</name>
</gene>
<evidence type="ECO:0000256" key="5">
    <source>
        <dbReference type="ARBA" id="ARBA00023136"/>
    </source>
</evidence>
<evidence type="ECO:0000259" key="7">
    <source>
        <dbReference type="Pfam" id="PF01292"/>
    </source>
</evidence>
<dbReference type="EMBL" id="CP047895">
    <property type="protein sequence ID" value="QHL90248.1"/>
    <property type="molecule type" value="Genomic_DNA"/>
</dbReference>
<feature type="transmembrane region" description="Helical" evidence="6">
    <location>
        <begin position="242"/>
        <end position="263"/>
    </location>
</feature>
<feature type="domain" description="Cytochrome b561 bacterial/Ni-hydrogenase" evidence="7">
    <location>
        <begin position="26"/>
        <end position="276"/>
    </location>
</feature>
<feature type="transmembrane region" description="Helical" evidence="6">
    <location>
        <begin position="200"/>
        <end position="222"/>
    </location>
</feature>